<protein>
    <submittedName>
        <fullName evidence="3">GHKL domain-containing protein</fullName>
    </submittedName>
</protein>
<accession>A0A7G5N2A3</accession>
<feature type="transmembrane region" description="Helical" evidence="1">
    <location>
        <begin position="357"/>
        <end position="375"/>
    </location>
</feature>
<dbReference type="PANTHER" id="PTHR40448:SF1">
    <property type="entry name" value="TWO-COMPONENT SENSOR HISTIDINE KINASE"/>
    <property type="match status" value="1"/>
</dbReference>
<sequence length="631" mass="72918">MRLHKNLLRTVIAFFISTVCFSLILFFFYKKDNKYADNCLQPISGVLCLDENSLKDDLLYLTNQWQFYPEASLTPDDFKQGLPDIPMEFITIGKYNDFSMGNKEKSPYGEAAYRLCIELPEKSRVYSLYLPEIFSSYRLYVNDTLLAVMGNPDNGQRETGIKTISFSAKGPTEILIQTSNHSHFYSGMTYPPIFGLEENVWEYQHVRLFLHSAVIILVLLLCVFSAYFFLKLRDKRAGLFSLMSLLVTVYICYPVFYTFFSTEKTIWYGLELFTTYAIYFLYVYLQNVFLNCRAKGYRVFSIFLLLFSAAAFIYGTFGNASPMVHYIFSCSVTAVKILVSLYLTLNLVYAAVCKEGYSSFVPILTSIVCVCLWSDRIFPLYEPKYGGFFPEYCSLIAVTAGAFFLWSQLTEAYRLNHFYEEEKKRLSTQVAVQKVHYDKLTEKIAESARQRHDMRHHLRTLYQFLENGEAEQAMRYLSSCEVNQTSFHRETYCSHPIADALLQYYKSQCSAHHISFQVTLEMPAELSMEDTDISILFGNLLENAYEACRECQTDHPFIKIWGTYRESGFLVRFENTFSNPLKEKNGSFHSTKHDGPGIGTESVKKVVQQYHGTVEFTKEGHIFQVSIILPI</sequence>
<dbReference type="GO" id="GO:0042802">
    <property type="term" value="F:identical protein binding"/>
    <property type="evidence" value="ECO:0007669"/>
    <property type="project" value="TreeGrafter"/>
</dbReference>
<name>A0A7G5N2A3_9FIRM</name>
<dbReference type="InterPro" id="IPR036890">
    <property type="entry name" value="HATPase_C_sf"/>
</dbReference>
<evidence type="ECO:0000313" key="4">
    <source>
        <dbReference type="Proteomes" id="UP000515789"/>
    </source>
</evidence>
<evidence type="ECO:0000313" key="3">
    <source>
        <dbReference type="EMBL" id="QMW80996.1"/>
    </source>
</evidence>
<feature type="transmembrane region" description="Helical" evidence="1">
    <location>
        <begin position="297"/>
        <end position="317"/>
    </location>
</feature>
<gene>
    <name evidence="3" type="ORF">E5259_27420</name>
</gene>
<dbReference type="SUPFAM" id="SSF55874">
    <property type="entry name" value="ATPase domain of HSP90 chaperone/DNA topoisomerase II/histidine kinase"/>
    <property type="match status" value="1"/>
</dbReference>
<evidence type="ECO:0000259" key="2">
    <source>
        <dbReference type="Pfam" id="PF14501"/>
    </source>
</evidence>
<feature type="transmembrane region" description="Helical" evidence="1">
    <location>
        <begin position="323"/>
        <end position="345"/>
    </location>
</feature>
<dbReference type="CDD" id="cd16935">
    <property type="entry name" value="HATPase_AgrC-ComD-like"/>
    <property type="match status" value="1"/>
</dbReference>
<organism evidence="3 4">
    <name type="scientific">Blautia producta</name>
    <dbReference type="NCBI Taxonomy" id="33035"/>
    <lineage>
        <taxon>Bacteria</taxon>
        <taxon>Bacillati</taxon>
        <taxon>Bacillota</taxon>
        <taxon>Clostridia</taxon>
        <taxon>Lachnospirales</taxon>
        <taxon>Lachnospiraceae</taxon>
        <taxon>Blautia</taxon>
    </lineage>
</organism>
<proteinExistence type="predicted"/>
<dbReference type="AlphaFoldDB" id="A0A7G5N2A3"/>
<feature type="transmembrane region" description="Helical" evidence="1">
    <location>
        <begin position="208"/>
        <end position="230"/>
    </location>
</feature>
<dbReference type="InterPro" id="IPR032834">
    <property type="entry name" value="NatK-like_C"/>
</dbReference>
<dbReference type="GeneID" id="75053532"/>
<dbReference type="Proteomes" id="UP000515789">
    <property type="component" value="Chromosome"/>
</dbReference>
<feature type="domain" description="Sensor histidine kinase NatK-like C-terminal" evidence="2">
    <location>
        <begin position="528"/>
        <end position="630"/>
    </location>
</feature>
<keyword evidence="1" id="KW-0812">Transmembrane</keyword>
<feature type="transmembrane region" description="Helical" evidence="1">
    <location>
        <begin position="266"/>
        <end position="285"/>
    </location>
</feature>
<dbReference type="PANTHER" id="PTHR40448">
    <property type="entry name" value="TWO-COMPONENT SENSOR HISTIDINE KINASE"/>
    <property type="match status" value="1"/>
</dbReference>
<feature type="transmembrane region" description="Helical" evidence="1">
    <location>
        <begin position="237"/>
        <end position="260"/>
    </location>
</feature>
<reference evidence="3 4" key="1">
    <citation type="submission" date="2019-04" db="EMBL/GenBank/DDBJ databases">
        <authorList>
            <person name="Schori C."/>
            <person name="Ahrens C."/>
        </authorList>
    </citation>
    <scope>NUCLEOTIDE SEQUENCE [LARGE SCALE GENOMIC DNA]</scope>
    <source>
        <strain evidence="3 4">DSM 2950</strain>
    </source>
</reference>
<dbReference type="RefSeq" id="WP_018597033.1">
    <property type="nucleotide sequence ID" value="NZ_AP031416.1"/>
</dbReference>
<feature type="transmembrane region" description="Helical" evidence="1">
    <location>
        <begin position="7"/>
        <end position="29"/>
    </location>
</feature>
<dbReference type="EMBL" id="CP039126">
    <property type="protein sequence ID" value="QMW80996.1"/>
    <property type="molecule type" value="Genomic_DNA"/>
</dbReference>
<keyword evidence="1" id="KW-0472">Membrane</keyword>
<keyword evidence="1" id="KW-1133">Transmembrane helix</keyword>
<dbReference type="Pfam" id="PF14501">
    <property type="entry name" value="HATPase_c_5"/>
    <property type="match status" value="1"/>
</dbReference>
<evidence type="ECO:0000256" key="1">
    <source>
        <dbReference type="SAM" id="Phobius"/>
    </source>
</evidence>
<feature type="transmembrane region" description="Helical" evidence="1">
    <location>
        <begin position="387"/>
        <end position="406"/>
    </location>
</feature>
<dbReference type="Gene3D" id="3.30.565.10">
    <property type="entry name" value="Histidine kinase-like ATPase, C-terminal domain"/>
    <property type="match status" value="1"/>
</dbReference>